<evidence type="ECO:0000256" key="3">
    <source>
        <dbReference type="ARBA" id="ARBA00023027"/>
    </source>
</evidence>
<dbReference type="InterPro" id="IPR029035">
    <property type="entry name" value="DHS-like_NAD/FAD-binding_dom"/>
</dbReference>
<evidence type="ECO:0000256" key="2">
    <source>
        <dbReference type="ARBA" id="ARBA00022679"/>
    </source>
</evidence>
<keyword evidence="2 7" id="KW-0808">Transferase</keyword>
<name>A0ABU2JCE9_9ACTN</name>
<evidence type="ECO:0000313" key="7">
    <source>
        <dbReference type="EMBL" id="MDT0262666.1"/>
    </source>
</evidence>
<feature type="region of interest" description="Disordered" evidence="5">
    <location>
        <begin position="165"/>
        <end position="203"/>
    </location>
</feature>
<dbReference type="PROSITE" id="PS50305">
    <property type="entry name" value="SIRTUIN"/>
    <property type="match status" value="1"/>
</dbReference>
<comment type="caution">
    <text evidence="7">The sequence shown here is derived from an EMBL/GenBank/DDBJ whole genome shotgun (WGS) entry which is preliminary data.</text>
</comment>
<evidence type="ECO:0000313" key="8">
    <source>
        <dbReference type="Proteomes" id="UP001183176"/>
    </source>
</evidence>
<dbReference type="SUPFAM" id="SSF52467">
    <property type="entry name" value="DHS-like NAD/FAD-binding domain"/>
    <property type="match status" value="1"/>
</dbReference>
<evidence type="ECO:0000256" key="5">
    <source>
        <dbReference type="SAM" id="MobiDB-lite"/>
    </source>
</evidence>
<feature type="compositionally biased region" description="Basic and acidic residues" evidence="5">
    <location>
        <begin position="170"/>
        <end position="190"/>
    </location>
</feature>
<feature type="binding site" evidence="4">
    <location>
        <position position="145"/>
    </location>
    <ligand>
        <name>Zn(2+)</name>
        <dbReference type="ChEBI" id="CHEBI:29105"/>
    </ligand>
</feature>
<dbReference type="RefSeq" id="WP_311423815.1">
    <property type="nucleotide sequence ID" value="NZ_JAVREH010000021.1"/>
</dbReference>
<sequence length="326" mass="34974">MRPDLQLTPQPGKPAEQAERLTELVLAARSDGVFVLSGAGLSTDSGIPDYRGATGRLRPATPMTFQEFTSSARARQRYWARSHRGWRTIARAQPNAGHRAVARLQQAGLLSGVVTQNVDGLHQEGGAYPVIELHGGLDRVVCLACRAISDRDELDARLTAANPELQLDNDNDHRNDFNRENDSGSDRDNDFASNQAVKPDGDVDLSEDEVATFRVVDCLDCGSGPLKPDVVFFGENVPSERVAASYALVESSGLALVLGSSLTVASGFRFVRRAASRGIGVVIVNQGATRGDQYAQLTIDAPLGEILPAVAERATRAVDRTRSAAL</sequence>
<reference evidence="8" key="1">
    <citation type="submission" date="2023-07" db="EMBL/GenBank/DDBJ databases">
        <title>30 novel species of actinomycetes from the DSMZ collection.</title>
        <authorList>
            <person name="Nouioui I."/>
        </authorList>
    </citation>
    <scope>NUCLEOTIDE SEQUENCE [LARGE SCALE GENOMIC DNA]</scope>
    <source>
        <strain evidence="8">DSM 44399</strain>
    </source>
</reference>
<proteinExistence type="predicted"/>
<dbReference type="InterPro" id="IPR050134">
    <property type="entry name" value="NAD-dep_sirtuin_deacylases"/>
</dbReference>
<evidence type="ECO:0000256" key="4">
    <source>
        <dbReference type="PROSITE-ProRule" id="PRU00236"/>
    </source>
</evidence>
<keyword evidence="4" id="KW-0479">Metal-binding</keyword>
<feature type="active site" description="Proton acceptor" evidence="4">
    <location>
        <position position="134"/>
    </location>
</feature>
<feature type="binding site" evidence="4">
    <location>
        <position position="218"/>
    </location>
    <ligand>
        <name>Zn(2+)</name>
        <dbReference type="ChEBI" id="CHEBI:29105"/>
    </ligand>
</feature>
<evidence type="ECO:0000256" key="1">
    <source>
        <dbReference type="ARBA" id="ARBA00012928"/>
    </source>
</evidence>
<dbReference type="EMBL" id="JAVREH010000021">
    <property type="protein sequence ID" value="MDT0262666.1"/>
    <property type="molecule type" value="Genomic_DNA"/>
</dbReference>
<dbReference type="PANTHER" id="PTHR11085">
    <property type="entry name" value="NAD-DEPENDENT PROTEIN DEACYLASE SIRTUIN-5, MITOCHONDRIAL-RELATED"/>
    <property type="match status" value="1"/>
</dbReference>
<organism evidence="7 8">
    <name type="scientific">Jatrophihabitans lederbergiae</name>
    <dbReference type="NCBI Taxonomy" id="3075547"/>
    <lineage>
        <taxon>Bacteria</taxon>
        <taxon>Bacillati</taxon>
        <taxon>Actinomycetota</taxon>
        <taxon>Actinomycetes</taxon>
        <taxon>Jatrophihabitantales</taxon>
        <taxon>Jatrophihabitantaceae</taxon>
        <taxon>Jatrophihabitans</taxon>
    </lineage>
</organism>
<dbReference type="Pfam" id="PF02146">
    <property type="entry name" value="SIR2"/>
    <property type="match status" value="1"/>
</dbReference>
<feature type="domain" description="Deacetylase sirtuin-type" evidence="6">
    <location>
        <begin position="11"/>
        <end position="321"/>
    </location>
</feature>
<dbReference type="InterPro" id="IPR026590">
    <property type="entry name" value="Ssirtuin_cat_dom"/>
</dbReference>
<dbReference type="InterPro" id="IPR003000">
    <property type="entry name" value="Sirtuin"/>
</dbReference>
<protein>
    <recommendedName>
        <fullName evidence="1">protein acetyllysine N-acetyltransferase</fullName>
        <ecNumber evidence="1">2.3.1.286</ecNumber>
    </recommendedName>
</protein>
<dbReference type="Gene3D" id="3.30.1600.10">
    <property type="entry name" value="SIR2/SIRT2 'Small Domain"/>
    <property type="match status" value="1"/>
</dbReference>
<feature type="binding site" evidence="4">
    <location>
        <position position="142"/>
    </location>
    <ligand>
        <name>Zn(2+)</name>
        <dbReference type="ChEBI" id="CHEBI:29105"/>
    </ligand>
</feature>
<dbReference type="Proteomes" id="UP001183176">
    <property type="component" value="Unassembled WGS sequence"/>
</dbReference>
<dbReference type="Gene3D" id="3.40.50.1220">
    <property type="entry name" value="TPP-binding domain"/>
    <property type="match status" value="1"/>
</dbReference>
<accession>A0ABU2JCE9</accession>
<keyword evidence="7" id="KW-0012">Acyltransferase</keyword>
<dbReference type="PANTHER" id="PTHR11085:SF10">
    <property type="entry name" value="NAD-DEPENDENT PROTEIN DEACYLASE SIRTUIN-5, MITOCHONDRIAL-RELATED"/>
    <property type="match status" value="1"/>
</dbReference>
<dbReference type="GO" id="GO:0034979">
    <property type="term" value="F:NAD-dependent protein lysine deacetylase activity"/>
    <property type="evidence" value="ECO:0007669"/>
    <property type="project" value="UniProtKB-EC"/>
</dbReference>
<keyword evidence="4" id="KW-0862">Zinc</keyword>
<keyword evidence="3" id="KW-0520">NAD</keyword>
<keyword evidence="8" id="KW-1185">Reference proteome</keyword>
<feature type="binding site" evidence="4">
    <location>
        <position position="221"/>
    </location>
    <ligand>
        <name>Zn(2+)</name>
        <dbReference type="ChEBI" id="CHEBI:29105"/>
    </ligand>
</feature>
<dbReference type="EC" id="2.3.1.286" evidence="1"/>
<dbReference type="InterPro" id="IPR026591">
    <property type="entry name" value="Sirtuin_cat_small_dom_sf"/>
</dbReference>
<gene>
    <name evidence="7" type="ORF">RM423_14820</name>
</gene>
<evidence type="ECO:0000259" key="6">
    <source>
        <dbReference type="PROSITE" id="PS50305"/>
    </source>
</evidence>